<evidence type="ECO:0000256" key="2">
    <source>
        <dbReference type="ARBA" id="ARBA00023130"/>
    </source>
</evidence>
<dbReference type="PANTHER" id="PTHR23266">
    <property type="entry name" value="IMMUNOGLOBULIN HEAVY CHAIN"/>
    <property type="match status" value="1"/>
</dbReference>
<dbReference type="PROSITE" id="PS50835">
    <property type="entry name" value="IG_LIKE"/>
    <property type="match status" value="2"/>
</dbReference>
<dbReference type="Proteomes" id="UP000028990">
    <property type="component" value="Unassembled WGS sequence"/>
</dbReference>
<dbReference type="Pfam" id="PF07686">
    <property type="entry name" value="V-set"/>
    <property type="match status" value="2"/>
</dbReference>
<dbReference type="AlphaFoldDB" id="A0A091DVJ1"/>
<dbReference type="GO" id="GO:0002250">
    <property type="term" value="P:adaptive immune response"/>
    <property type="evidence" value="ECO:0007669"/>
    <property type="project" value="UniProtKB-KW"/>
</dbReference>
<feature type="domain" description="Ig-like" evidence="5">
    <location>
        <begin position="21"/>
        <end position="113"/>
    </location>
</feature>
<dbReference type="SMART" id="SM00406">
    <property type="entry name" value="IGv"/>
    <property type="match status" value="2"/>
</dbReference>
<keyword evidence="3" id="KW-1280">Immunoglobulin</keyword>
<protein>
    <submittedName>
        <fullName evidence="6">Ig heavy chain V region 1B43</fullName>
    </submittedName>
</protein>
<evidence type="ECO:0000256" key="4">
    <source>
        <dbReference type="SAM" id="SignalP"/>
    </source>
</evidence>
<dbReference type="InterPro" id="IPR007110">
    <property type="entry name" value="Ig-like_dom"/>
</dbReference>
<gene>
    <name evidence="6" type="ORF">H920_04309</name>
</gene>
<evidence type="ECO:0000313" key="7">
    <source>
        <dbReference type="Proteomes" id="UP000028990"/>
    </source>
</evidence>
<dbReference type="EMBL" id="KN121999">
    <property type="protein sequence ID" value="KFO34295.1"/>
    <property type="molecule type" value="Genomic_DNA"/>
</dbReference>
<evidence type="ECO:0000256" key="1">
    <source>
        <dbReference type="ARBA" id="ARBA00022859"/>
    </source>
</evidence>
<evidence type="ECO:0000259" key="5">
    <source>
        <dbReference type="PROSITE" id="PS50835"/>
    </source>
</evidence>
<reference evidence="6 7" key="1">
    <citation type="submission" date="2013-11" db="EMBL/GenBank/DDBJ databases">
        <title>The Damaraland mole rat (Fukomys damarensis) genome and evolution of African mole rats.</title>
        <authorList>
            <person name="Gladyshev V.N."/>
            <person name="Fang X."/>
        </authorList>
    </citation>
    <scope>NUCLEOTIDE SEQUENCE [LARGE SCALE GENOMIC DNA]</scope>
    <source>
        <tissue evidence="6">Liver</tissue>
    </source>
</reference>
<proteinExistence type="predicted"/>
<name>A0A091DVJ1_FUKDA</name>
<sequence length="225" mass="24603">MKTLWTLLCLMTAPLGVLCDPTLQESGPGLVKPGQTLSLTCTVTGGSVTTSYGWSWIRQPPGKAVQWMGWWSGSTNYNPAFKDRISITADTAKNQFSLQLNSVTPEDTAVYYCARHSVHSQIQLLQSGAELKRPGESVKVSCQGSGYTFTDYGINWVKQAPGKGLLWMGWINTQTAKPTYAEGFTGRFTFSLDASVSTAYLQISSLQAEDTAVYYCARHSVKITS</sequence>
<dbReference type="Gene3D" id="2.60.40.10">
    <property type="entry name" value="Immunoglobulins"/>
    <property type="match status" value="2"/>
</dbReference>
<dbReference type="FunFam" id="2.60.40.10:FF:000556">
    <property type="entry name" value="Immunoglobulin heavy variable 7-81 (non-functional)"/>
    <property type="match status" value="1"/>
</dbReference>
<dbReference type="InterPro" id="IPR036179">
    <property type="entry name" value="Ig-like_dom_sf"/>
</dbReference>
<dbReference type="InterPro" id="IPR003599">
    <property type="entry name" value="Ig_sub"/>
</dbReference>
<keyword evidence="4" id="KW-0732">Signal</keyword>
<evidence type="ECO:0000313" key="6">
    <source>
        <dbReference type="EMBL" id="KFO34295.1"/>
    </source>
</evidence>
<dbReference type="SMART" id="SM00408">
    <property type="entry name" value="IGc2"/>
    <property type="match status" value="2"/>
</dbReference>
<feature type="chain" id="PRO_5001871964" evidence="4">
    <location>
        <begin position="20"/>
        <end position="225"/>
    </location>
</feature>
<organism evidence="6 7">
    <name type="scientific">Fukomys damarensis</name>
    <name type="common">Damaraland mole rat</name>
    <name type="synonym">Cryptomys damarensis</name>
    <dbReference type="NCBI Taxonomy" id="885580"/>
    <lineage>
        <taxon>Eukaryota</taxon>
        <taxon>Metazoa</taxon>
        <taxon>Chordata</taxon>
        <taxon>Craniata</taxon>
        <taxon>Vertebrata</taxon>
        <taxon>Euteleostomi</taxon>
        <taxon>Mammalia</taxon>
        <taxon>Eutheria</taxon>
        <taxon>Euarchontoglires</taxon>
        <taxon>Glires</taxon>
        <taxon>Rodentia</taxon>
        <taxon>Hystricomorpha</taxon>
        <taxon>Bathyergidae</taxon>
        <taxon>Fukomys</taxon>
    </lineage>
</organism>
<dbReference type="InterPro" id="IPR003598">
    <property type="entry name" value="Ig_sub2"/>
</dbReference>
<dbReference type="SUPFAM" id="SSF48726">
    <property type="entry name" value="Immunoglobulin"/>
    <property type="match status" value="2"/>
</dbReference>
<dbReference type="GO" id="GO:0019814">
    <property type="term" value="C:immunoglobulin complex"/>
    <property type="evidence" value="ECO:0007669"/>
    <property type="project" value="UniProtKB-KW"/>
</dbReference>
<dbReference type="GO" id="GO:0005886">
    <property type="term" value="C:plasma membrane"/>
    <property type="evidence" value="ECO:0007669"/>
    <property type="project" value="UniProtKB-ARBA"/>
</dbReference>
<keyword evidence="2" id="KW-1064">Adaptive immunity</keyword>
<feature type="domain" description="Ig-like" evidence="5">
    <location>
        <begin position="120"/>
        <end position="225"/>
    </location>
</feature>
<feature type="signal peptide" evidence="4">
    <location>
        <begin position="1"/>
        <end position="19"/>
    </location>
</feature>
<dbReference type="GO" id="GO:0005576">
    <property type="term" value="C:extracellular region"/>
    <property type="evidence" value="ECO:0007669"/>
    <property type="project" value="UniProtKB-ARBA"/>
</dbReference>
<dbReference type="SMART" id="SM00409">
    <property type="entry name" value="IG"/>
    <property type="match status" value="2"/>
</dbReference>
<dbReference type="STRING" id="885580.ENSFDAP00000010322"/>
<dbReference type="InterPro" id="IPR013783">
    <property type="entry name" value="Ig-like_fold"/>
</dbReference>
<accession>A0A091DVJ1</accession>
<dbReference type="FunFam" id="2.60.40.10:FF:002426">
    <property type="entry name" value="Immunoglobulin heavy variable V15-2"/>
    <property type="match status" value="1"/>
</dbReference>
<keyword evidence="1" id="KW-0391">Immunity</keyword>
<dbReference type="InterPro" id="IPR013106">
    <property type="entry name" value="Ig_V-set"/>
</dbReference>
<keyword evidence="7" id="KW-1185">Reference proteome</keyword>
<dbReference type="InterPro" id="IPR050199">
    <property type="entry name" value="IgHV"/>
</dbReference>
<evidence type="ECO:0000256" key="3">
    <source>
        <dbReference type="ARBA" id="ARBA00043265"/>
    </source>
</evidence>